<dbReference type="Pfam" id="PF20292">
    <property type="entry name" value="MC7"/>
    <property type="match status" value="1"/>
</dbReference>
<organism evidence="1 2">
    <name type="scientific">Cohnella luojiensis</name>
    <dbReference type="NCBI Taxonomy" id="652876"/>
    <lineage>
        <taxon>Bacteria</taxon>
        <taxon>Bacillati</taxon>
        <taxon>Bacillota</taxon>
        <taxon>Bacilli</taxon>
        <taxon>Bacillales</taxon>
        <taxon>Paenibacillaceae</taxon>
        <taxon>Cohnella</taxon>
    </lineage>
</organism>
<reference evidence="1 2" key="1">
    <citation type="submission" date="2019-03" db="EMBL/GenBank/DDBJ databases">
        <title>Cohnella endophytica sp. nov., a novel endophytic bacterium isolated from bark of Sonneratia apetala.</title>
        <authorList>
            <person name="Tuo L."/>
        </authorList>
    </citation>
    <scope>NUCLEOTIDE SEQUENCE [LARGE SCALE GENOMIC DNA]</scope>
    <source>
        <strain evidence="1 2">CCTCC AB 208254</strain>
    </source>
</reference>
<evidence type="ECO:0000313" key="2">
    <source>
        <dbReference type="Proteomes" id="UP000297900"/>
    </source>
</evidence>
<dbReference type="EMBL" id="SOMN01000029">
    <property type="protein sequence ID" value="TFE23993.1"/>
    <property type="molecule type" value="Genomic_DNA"/>
</dbReference>
<sequence length="78" mass="9321">MLKPHKYLDLDHSVLRISTRILEELMKMRKMEYIDLFNILEKEFGDATDEIFLPAINFLYLLDKLDYSIQSDTLELIP</sequence>
<protein>
    <submittedName>
        <fullName evidence="1">Uncharacterized protein</fullName>
    </submittedName>
</protein>
<dbReference type="InterPro" id="IPR046900">
    <property type="entry name" value="ABC-3C_MC7"/>
</dbReference>
<keyword evidence="2" id="KW-1185">Reference proteome</keyword>
<proteinExistence type="predicted"/>
<dbReference type="OrthoDB" id="1263690at2"/>
<evidence type="ECO:0000313" key="1">
    <source>
        <dbReference type="EMBL" id="TFE23993.1"/>
    </source>
</evidence>
<comment type="caution">
    <text evidence="1">The sequence shown here is derived from an EMBL/GenBank/DDBJ whole genome shotgun (WGS) entry which is preliminary data.</text>
</comment>
<gene>
    <name evidence="1" type="ORF">E2980_17435</name>
</gene>
<accession>A0A4Y8LSR5</accession>
<name>A0A4Y8LSR5_9BACL</name>
<dbReference type="Proteomes" id="UP000297900">
    <property type="component" value="Unassembled WGS sequence"/>
</dbReference>
<dbReference type="RefSeq" id="WP_135153525.1">
    <property type="nucleotide sequence ID" value="NZ_SOMN01000029.1"/>
</dbReference>
<dbReference type="AlphaFoldDB" id="A0A4Y8LSR5"/>